<dbReference type="AlphaFoldDB" id="A0A2U3E2X0"/>
<proteinExistence type="predicted"/>
<organism evidence="2 3">
    <name type="scientific">Purpureocillium lilacinum</name>
    <name type="common">Paecilomyces lilacinus</name>
    <dbReference type="NCBI Taxonomy" id="33203"/>
    <lineage>
        <taxon>Eukaryota</taxon>
        <taxon>Fungi</taxon>
        <taxon>Dikarya</taxon>
        <taxon>Ascomycota</taxon>
        <taxon>Pezizomycotina</taxon>
        <taxon>Sordariomycetes</taxon>
        <taxon>Hypocreomycetidae</taxon>
        <taxon>Hypocreales</taxon>
        <taxon>Ophiocordycipitaceae</taxon>
        <taxon>Purpureocillium</taxon>
    </lineage>
</organism>
<name>A0A2U3E2X0_PURLI</name>
<evidence type="ECO:0000256" key="1">
    <source>
        <dbReference type="SAM" id="MobiDB-lite"/>
    </source>
</evidence>
<comment type="caution">
    <text evidence="2">The sequence shown here is derived from an EMBL/GenBank/DDBJ whole genome shotgun (WGS) entry which is preliminary data.</text>
</comment>
<sequence length="128" mass="13819">MLTSSPELLWSAEDDNIIGVAEAHETTGAAAPYVLIARQRLQDRSTVSCFQPTTEGPSLRASPPQVTSWCRDPVATGSPFGGVVRPGLAIRARQRKRLFLPSEQPRAQNAGAATPSQAAHSRDQQDER</sequence>
<reference evidence="2 3" key="1">
    <citation type="journal article" date="2016" name="Front. Microbiol.">
        <title>Genome and transcriptome sequences reveal the specific parasitism of the nematophagous Purpureocillium lilacinum 36-1.</title>
        <authorList>
            <person name="Xie J."/>
            <person name="Li S."/>
            <person name="Mo C."/>
            <person name="Xiao X."/>
            <person name="Peng D."/>
            <person name="Wang G."/>
            <person name="Xiao Y."/>
        </authorList>
    </citation>
    <scope>NUCLEOTIDE SEQUENCE [LARGE SCALE GENOMIC DNA]</scope>
    <source>
        <strain evidence="2 3">36-1</strain>
    </source>
</reference>
<dbReference type="EMBL" id="LCWV01000013">
    <property type="protein sequence ID" value="PWI68848.1"/>
    <property type="molecule type" value="Genomic_DNA"/>
</dbReference>
<protein>
    <submittedName>
        <fullName evidence="2">Uncharacterized protein</fullName>
    </submittedName>
</protein>
<dbReference type="Proteomes" id="UP000245956">
    <property type="component" value="Unassembled WGS sequence"/>
</dbReference>
<evidence type="ECO:0000313" key="2">
    <source>
        <dbReference type="EMBL" id="PWI68848.1"/>
    </source>
</evidence>
<feature type="region of interest" description="Disordered" evidence="1">
    <location>
        <begin position="96"/>
        <end position="128"/>
    </location>
</feature>
<gene>
    <name evidence="2" type="ORF">PCL_01233</name>
</gene>
<accession>A0A2U3E2X0</accession>
<evidence type="ECO:0000313" key="3">
    <source>
        <dbReference type="Proteomes" id="UP000245956"/>
    </source>
</evidence>